<dbReference type="GO" id="GO:0003955">
    <property type="term" value="F:NAD(P)H dehydrogenase (quinone) activity"/>
    <property type="evidence" value="ECO:0007669"/>
    <property type="project" value="TreeGrafter"/>
</dbReference>
<evidence type="ECO:0000256" key="2">
    <source>
        <dbReference type="ARBA" id="ARBA00005272"/>
    </source>
</evidence>
<protein>
    <submittedName>
        <fullName evidence="7">NADH dehydrogenase FAD-containing subunit</fullName>
    </submittedName>
</protein>
<keyword evidence="4" id="KW-0274">FAD</keyword>
<evidence type="ECO:0000256" key="1">
    <source>
        <dbReference type="ARBA" id="ARBA00001974"/>
    </source>
</evidence>
<evidence type="ECO:0000256" key="4">
    <source>
        <dbReference type="ARBA" id="ARBA00022827"/>
    </source>
</evidence>
<evidence type="ECO:0000256" key="3">
    <source>
        <dbReference type="ARBA" id="ARBA00022630"/>
    </source>
</evidence>
<dbReference type="InterPro" id="IPR051169">
    <property type="entry name" value="NADH-Q_oxidoreductase"/>
</dbReference>
<dbReference type="GO" id="GO:0019646">
    <property type="term" value="P:aerobic electron transport chain"/>
    <property type="evidence" value="ECO:0007669"/>
    <property type="project" value="TreeGrafter"/>
</dbReference>
<keyword evidence="5" id="KW-0560">Oxidoreductase</keyword>
<evidence type="ECO:0000259" key="6">
    <source>
        <dbReference type="Pfam" id="PF07992"/>
    </source>
</evidence>
<keyword evidence="8" id="KW-1185">Reference proteome</keyword>
<organism evidence="7 8">
    <name type="scientific">Microlunatus parietis</name>
    <dbReference type="NCBI Taxonomy" id="682979"/>
    <lineage>
        <taxon>Bacteria</taxon>
        <taxon>Bacillati</taxon>
        <taxon>Actinomycetota</taxon>
        <taxon>Actinomycetes</taxon>
        <taxon>Propionibacteriales</taxon>
        <taxon>Propionibacteriaceae</taxon>
        <taxon>Microlunatus</taxon>
    </lineage>
</organism>
<dbReference type="InterPro" id="IPR023753">
    <property type="entry name" value="FAD/NAD-binding_dom"/>
</dbReference>
<evidence type="ECO:0000256" key="5">
    <source>
        <dbReference type="ARBA" id="ARBA00023002"/>
    </source>
</evidence>
<keyword evidence="3" id="KW-0285">Flavoprotein</keyword>
<proteinExistence type="inferred from homology"/>
<dbReference type="PRINTS" id="PR00368">
    <property type="entry name" value="FADPNR"/>
</dbReference>
<gene>
    <name evidence="7" type="ORF">BKA15_006623</name>
</gene>
<name>A0A7Y9IEE3_9ACTN</name>
<dbReference type="RefSeq" id="WP_218871675.1">
    <property type="nucleotide sequence ID" value="NZ_JACCBU010000001.1"/>
</dbReference>
<reference evidence="7 8" key="1">
    <citation type="submission" date="2020-07" db="EMBL/GenBank/DDBJ databases">
        <title>Sequencing the genomes of 1000 actinobacteria strains.</title>
        <authorList>
            <person name="Klenk H.-P."/>
        </authorList>
    </citation>
    <scope>NUCLEOTIDE SEQUENCE [LARGE SCALE GENOMIC DNA]</scope>
    <source>
        <strain evidence="7 8">DSM 22083</strain>
    </source>
</reference>
<feature type="domain" description="FAD/NAD(P)-binding" evidence="6">
    <location>
        <begin position="12"/>
        <end position="282"/>
    </location>
</feature>
<dbReference type="AlphaFoldDB" id="A0A7Y9IEE3"/>
<comment type="caution">
    <text evidence="7">The sequence shown here is derived from an EMBL/GenBank/DDBJ whole genome shotgun (WGS) entry which is preliminary data.</text>
</comment>
<dbReference type="PANTHER" id="PTHR42913">
    <property type="entry name" value="APOPTOSIS-INDUCING FACTOR 1"/>
    <property type="match status" value="1"/>
</dbReference>
<dbReference type="Pfam" id="PF07992">
    <property type="entry name" value="Pyr_redox_2"/>
    <property type="match status" value="1"/>
</dbReference>
<dbReference type="SUPFAM" id="SSF51905">
    <property type="entry name" value="FAD/NAD(P)-binding domain"/>
    <property type="match status" value="1"/>
</dbReference>
<dbReference type="EMBL" id="JACCBU010000001">
    <property type="protein sequence ID" value="NYE75294.1"/>
    <property type="molecule type" value="Genomic_DNA"/>
</dbReference>
<dbReference type="PRINTS" id="PR00469">
    <property type="entry name" value="PNDRDTASEII"/>
</dbReference>
<accession>A0A7Y9IEE3</accession>
<dbReference type="Proteomes" id="UP000569914">
    <property type="component" value="Unassembled WGS sequence"/>
</dbReference>
<dbReference type="InterPro" id="IPR036188">
    <property type="entry name" value="FAD/NAD-bd_sf"/>
</dbReference>
<evidence type="ECO:0000313" key="7">
    <source>
        <dbReference type="EMBL" id="NYE75294.1"/>
    </source>
</evidence>
<dbReference type="Gene3D" id="3.50.50.100">
    <property type="match status" value="1"/>
</dbReference>
<dbReference type="PANTHER" id="PTHR42913:SF3">
    <property type="entry name" value="64 KDA MITOCHONDRIAL NADH DEHYDROGENASE (EUROFUNG)"/>
    <property type="match status" value="1"/>
</dbReference>
<sequence length="398" mass="41686">MTSDRSGKLNHRIVVLGAGYAGVLAAGRLARQLGDGVEIVLVNADGDFVERVRLHQLAAGQDLRPRPLRELFAGSTVAVRQAVVDGLDVDRRTVRLREDAGAAEIGYDTLVYALGSTAADHGIPGVTEHAQTLAGRAGALRLRDRLRELPAGASVAVIGGGLTGLEAITEIAESRPDLKPALITREPLGDRLGDRARRHLGRVLNRLGVAVSDQREVLRVEDGAVITHRGAVPAAVTVWAAGFGVQPIAAAAALEVTGGGRIVVDETMRSVSHPDVYAVGDAGSAAGVNGTTLRMSCASGLPMALRATSAIIARLTGRPVRPHPISYYLRCISLGRRDGIIQPVTRDDRALAAAITGPAAARIKEFVCAGAAWFATHPVVLRRAGSVLLPGRDRQQAA</sequence>
<evidence type="ECO:0000313" key="8">
    <source>
        <dbReference type="Proteomes" id="UP000569914"/>
    </source>
</evidence>
<comment type="similarity">
    <text evidence="2">Belongs to the NADH dehydrogenase family.</text>
</comment>
<comment type="cofactor">
    <cofactor evidence="1">
        <name>FAD</name>
        <dbReference type="ChEBI" id="CHEBI:57692"/>
    </cofactor>
</comment>